<dbReference type="InterPro" id="IPR036505">
    <property type="entry name" value="Amidase/PGRP_sf"/>
</dbReference>
<dbReference type="SUPFAM" id="SSF55846">
    <property type="entry name" value="N-acetylmuramoyl-L-alanine amidase-like"/>
    <property type="match status" value="1"/>
</dbReference>
<evidence type="ECO:0000259" key="6">
    <source>
        <dbReference type="SMART" id="SM00644"/>
    </source>
</evidence>
<feature type="domain" description="N-acetylmuramoyl-L-alanine amidase" evidence="6">
    <location>
        <begin position="137"/>
        <end position="291"/>
    </location>
</feature>
<organism evidence="7 8">
    <name type="scientific">Dolichospermum planctonicum</name>
    <dbReference type="NCBI Taxonomy" id="136072"/>
    <lineage>
        <taxon>Bacteria</taxon>
        <taxon>Bacillati</taxon>
        <taxon>Cyanobacteriota</taxon>
        <taxon>Cyanophyceae</taxon>
        <taxon>Nostocales</taxon>
        <taxon>Aphanizomenonaceae</taxon>
        <taxon>Dolichospermum</taxon>
    </lineage>
</organism>
<evidence type="ECO:0000256" key="1">
    <source>
        <dbReference type="ARBA" id="ARBA00001561"/>
    </source>
</evidence>
<dbReference type="PANTHER" id="PTHR30417:SF1">
    <property type="entry name" value="N-ACETYLMURAMOYL-L-ALANINE AMIDASE AMID"/>
    <property type="match status" value="1"/>
</dbReference>
<dbReference type="GO" id="GO:0008745">
    <property type="term" value="F:N-acetylmuramoyl-L-alanine amidase activity"/>
    <property type="evidence" value="ECO:0007669"/>
    <property type="project" value="UniProtKB-EC"/>
</dbReference>
<dbReference type="GO" id="GO:0009253">
    <property type="term" value="P:peptidoglycan catabolic process"/>
    <property type="evidence" value="ECO:0007669"/>
    <property type="project" value="InterPro"/>
</dbReference>
<evidence type="ECO:0000256" key="2">
    <source>
        <dbReference type="ARBA" id="ARBA00011901"/>
    </source>
</evidence>
<dbReference type="SMART" id="SM00644">
    <property type="entry name" value="Ami_2"/>
    <property type="match status" value="1"/>
</dbReference>
<dbReference type="EC" id="3.5.1.28" evidence="2"/>
<dbReference type="AlphaFoldDB" id="A0A480AJW2"/>
<comment type="caution">
    <text evidence="7">The sequence shown here is derived from an EMBL/GenBank/DDBJ whole genome shotgun (WGS) entry which is preliminary data.</text>
</comment>
<comment type="catalytic activity">
    <reaction evidence="1">
        <text>Hydrolyzes the link between N-acetylmuramoyl residues and L-amino acid residues in certain cell-wall glycopeptides.</text>
        <dbReference type="EC" id="3.5.1.28"/>
    </reaction>
</comment>
<dbReference type="EMBL" id="BJCF01000019">
    <property type="protein sequence ID" value="GCL42314.1"/>
    <property type="molecule type" value="Genomic_DNA"/>
</dbReference>
<dbReference type="Proteomes" id="UP000299367">
    <property type="component" value="Unassembled WGS sequence"/>
</dbReference>
<keyword evidence="4" id="KW-0961">Cell wall biogenesis/degradation</keyword>
<dbReference type="GO" id="GO:0009254">
    <property type="term" value="P:peptidoglycan turnover"/>
    <property type="evidence" value="ECO:0007669"/>
    <property type="project" value="TreeGrafter"/>
</dbReference>
<evidence type="ECO:0000256" key="4">
    <source>
        <dbReference type="ARBA" id="ARBA00023316"/>
    </source>
</evidence>
<dbReference type="Gene3D" id="3.40.80.10">
    <property type="entry name" value="Peptidoglycan recognition protein-like"/>
    <property type="match status" value="1"/>
</dbReference>
<keyword evidence="5" id="KW-1133">Transmembrane helix</keyword>
<dbReference type="GO" id="GO:0071555">
    <property type="term" value="P:cell wall organization"/>
    <property type="evidence" value="ECO:0007669"/>
    <property type="project" value="UniProtKB-KW"/>
</dbReference>
<keyword evidence="5" id="KW-0472">Membrane</keyword>
<dbReference type="Pfam" id="PF01510">
    <property type="entry name" value="Amidase_2"/>
    <property type="match status" value="1"/>
</dbReference>
<dbReference type="InterPro" id="IPR002502">
    <property type="entry name" value="Amidase_domain"/>
</dbReference>
<evidence type="ECO:0000256" key="5">
    <source>
        <dbReference type="SAM" id="Phobius"/>
    </source>
</evidence>
<evidence type="ECO:0000256" key="3">
    <source>
        <dbReference type="ARBA" id="ARBA00022801"/>
    </source>
</evidence>
<dbReference type="CDD" id="cd06583">
    <property type="entry name" value="PGRP"/>
    <property type="match status" value="1"/>
</dbReference>
<accession>A0A480AJW2</accession>
<dbReference type="PANTHER" id="PTHR30417">
    <property type="entry name" value="N-ACETYLMURAMOYL-L-ALANINE AMIDASE AMID"/>
    <property type="match status" value="1"/>
</dbReference>
<proteinExistence type="predicted"/>
<reference evidence="8" key="1">
    <citation type="submission" date="2019-02" db="EMBL/GenBank/DDBJ databases">
        <title>Draft genome sequence of Dolichospermum planctonicum NIES-80.</title>
        <authorList>
            <person name="Yamaguchi H."/>
            <person name="Suzuki S."/>
            <person name="Kawachi M."/>
        </authorList>
    </citation>
    <scope>NUCLEOTIDE SEQUENCE [LARGE SCALE GENOMIC DNA]</scope>
    <source>
        <strain evidence="8">NIES-80</strain>
    </source>
</reference>
<gene>
    <name evidence="7" type="ORF">NIES80_20170</name>
</gene>
<protein>
    <recommendedName>
        <fullName evidence="2">N-acetylmuramoyl-L-alanine amidase</fullName>
        <ecNumber evidence="2">3.5.1.28</ecNumber>
    </recommendedName>
</protein>
<feature type="transmembrane region" description="Helical" evidence="5">
    <location>
        <begin position="39"/>
        <end position="58"/>
    </location>
</feature>
<evidence type="ECO:0000313" key="7">
    <source>
        <dbReference type="EMBL" id="GCL42314.1"/>
    </source>
</evidence>
<name>A0A480AJW2_9CYAN</name>
<keyword evidence="3" id="KW-0378">Hydrolase</keyword>
<keyword evidence="5" id="KW-0812">Transmembrane</keyword>
<sequence length="320" mass="35918">MAMFRAKAQLSKGAKLPEVILAILSVLKNMKFRDWATRVLLIFLMLAALILALFIGGARNPQDQTNSRNSTDKSWNQYLPPQLQSVLNIRERKRTPSPVNNHQINLVYTTTNEFSEYKPDLRQFKVDPSNYGDRYTADIHGLPLNNQAIIVLHETSNSTSSAINFFQTPHDDESVQASYHAIITLQGTVVYLVPPEKRAFGAGNSVFKGVNGVETVQTNPSLPPSVNNFAYHVSLETPPDAWGKNNIDQHSGYTEAQYDSLAWLIAQSQVPDDRITTHRAVDVAGKKVDPLSFDSDKFFKKLHSFRQLKTFNNAKNNVSE</sequence>
<evidence type="ECO:0000313" key="8">
    <source>
        <dbReference type="Proteomes" id="UP000299367"/>
    </source>
</evidence>
<dbReference type="InterPro" id="IPR051206">
    <property type="entry name" value="NAMLAA_amidase_2"/>
</dbReference>